<reference evidence="1" key="1">
    <citation type="journal article" date="2014" name="Front. Microbiol.">
        <title>High frequency of phylogenetically diverse reductive dehalogenase-homologous genes in deep subseafloor sedimentary metagenomes.</title>
        <authorList>
            <person name="Kawai M."/>
            <person name="Futagami T."/>
            <person name="Toyoda A."/>
            <person name="Takaki Y."/>
            <person name="Nishi S."/>
            <person name="Hori S."/>
            <person name="Arai W."/>
            <person name="Tsubouchi T."/>
            <person name="Morono Y."/>
            <person name="Uchiyama I."/>
            <person name="Ito T."/>
            <person name="Fujiyama A."/>
            <person name="Inagaki F."/>
            <person name="Takami H."/>
        </authorList>
    </citation>
    <scope>NUCLEOTIDE SEQUENCE</scope>
    <source>
        <strain evidence="1">Expedition CK06-06</strain>
    </source>
</reference>
<dbReference type="SUPFAM" id="SSF48452">
    <property type="entry name" value="TPR-like"/>
    <property type="match status" value="1"/>
</dbReference>
<dbReference type="Gene3D" id="1.25.40.10">
    <property type="entry name" value="Tetratricopeptide repeat domain"/>
    <property type="match status" value="1"/>
</dbReference>
<dbReference type="EMBL" id="BARS01018843">
    <property type="protein sequence ID" value="GAF86022.1"/>
    <property type="molecule type" value="Genomic_DNA"/>
</dbReference>
<evidence type="ECO:0008006" key="2">
    <source>
        <dbReference type="Google" id="ProtNLM"/>
    </source>
</evidence>
<protein>
    <recommendedName>
        <fullName evidence="2">Tetratricopeptide repeat protein</fullName>
    </recommendedName>
</protein>
<accession>X0TCX7</accession>
<dbReference type="InterPro" id="IPR011990">
    <property type="entry name" value="TPR-like_helical_dom_sf"/>
</dbReference>
<proteinExistence type="predicted"/>
<gene>
    <name evidence="1" type="ORF">S01H1_30605</name>
</gene>
<organism evidence="1">
    <name type="scientific">marine sediment metagenome</name>
    <dbReference type="NCBI Taxonomy" id="412755"/>
    <lineage>
        <taxon>unclassified sequences</taxon>
        <taxon>metagenomes</taxon>
        <taxon>ecological metagenomes</taxon>
    </lineage>
</organism>
<comment type="caution">
    <text evidence="1">The sequence shown here is derived from an EMBL/GenBank/DDBJ whole genome shotgun (WGS) entry which is preliminary data.</text>
</comment>
<feature type="non-terminal residue" evidence="1">
    <location>
        <position position="1"/>
    </location>
</feature>
<name>X0TCX7_9ZZZZ</name>
<sequence>GGELDQAEKALAEGFRLDPSQPLLWVSKARFQFASGLPQLAQASVNYALAIWKDADPEYHQLNEALSLEQEIRQSLSE</sequence>
<dbReference type="AlphaFoldDB" id="X0TCX7"/>
<evidence type="ECO:0000313" key="1">
    <source>
        <dbReference type="EMBL" id="GAF86022.1"/>
    </source>
</evidence>